<dbReference type="OrthoDB" id="383226at2759"/>
<protein>
    <submittedName>
        <fullName evidence="1">VIR protein</fullName>
    </submittedName>
</protein>
<dbReference type="VEuPathDB" id="PlasmoDB:PVP01_0002120"/>
<dbReference type="AlphaFoldDB" id="A0A565A4G4"/>
<dbReference type="VEuPathDB" id="PlasmoDB:PVX_150260"/>
<dbReference type="VEuPathDB" id="PlasmoDB:PVPAM_020026400"/>
<name>A0A565A4G4_PLAVI</name>
<evidence type="ECO:0000313" key="1">
    <source>
        <dbReference type="EMBL" id="VUZ99497.1"/>
    </source>
</evidence>
<proteinExistence type="predicted"/>
<dbReference type="VEuPathDB" id="PlasmoDB:PVW1_100006400"/>
<dbReference type="Proteomes" id="UP000220605">
    <property type="component" value="Unassembled WGS sequence"/>
</dbReference>
<organism evidence="1">
    <name type="scientific">Plasmodium vivax</name>
    <name type="common">malaria parasite P. vivax</name>
    <dbReference type="NCBI Taxonomy" id="5855"/>
    <lineage>
        <taxon>Eukaryota</taxon>
        <taxon>Sar</taxon>
        <taxon>Alveolata</taxon>
        <taxon>Apicomplexa</taxon>
        <taxon>Aconoidasida</taxon>
        <taxon>Haemosporida</taxon>
        <taxon>Plasmodiidae</taxon>
        <taxon>Plasmodium</taxon>
        <taxon>Plasmodium (Plasmodium)</taxon>
    </lineage>
</organism>
<sequence length="362" mass="42462">MENHLTKDNIDNLTSKIWYNNFELGEEGCRNHDFYLNISDEFEQKYRNHDLYRISDKILRALCFIYNKKSNRQNKFDEEYCSYLYYWLGDKIYNNISNKSLFSQIITMIYDELNYNNIEKITICNHVNSSIHPDYFNINKLLFDYSRDYGNIKIDTAPGNTTCDSVFKEYLEEYIRIYNDAYSTCKQGIQKKYDCEKFSPIFNADLHKDLSTFNCIKSQNVVKHPERPKKPEENEITRVHDFPHPQATYSTRHQSTSGDLYIGRNTDSGVQLDQERIQSLPMNDNTDGGSSKTIAGSIVPVLGVSSFSLLLYKVTPVGGYINRLLGRNRNMYNQIEYMDAFNPYSEGMDSMGRRMNISYHRL</sequence>
<gene>
    <name evidence="1" type="ORF">PVP01_0002120</name>
</gene>
<dbReference type="InterPro" id="IPR008780">
    <property type="entry name" value="Plasmodium_Vir"/>
</dbReference>
<dbReference type="Pfam" id="PF05795">
    <property type="entry name" value="Plasmodium_Vir"/>
    <property type="match status" value="1"/>
</dbReference>
<dbReference type="EMBL" id="FLZR02000004">
    <property type="protein sequence ID" value="VUZ99497.1"/>
    <property type="molecule type" value="Genomic_DNA"/>
</dbReference>
<accession>A0A565A4G4</accession>
<reference evidence="1" key="1">
    <citation type="submission" date="2016-07" db="EMBL/GenBank/DDBJ databases">
        <authorList>
            <consortium name="Pathogen Informatics"/>
        </authorList>
    </citation>
    <scope>NUCLEOTIDE SEQUENCE</scope>
</reference>